<feature type="compositionally biased region" description="Low complexity" evidence="10">
    <location>
        <begin position="83"/>
        <end position="103"/>
    </location>
</feature>
<evidence type="ECO:0000256" key="9">
    <source>
        <dbReference type="HAMAP-Rule" id="MF_00920"/>
    </source>
</evidence>
<accession>A0ABT6I963</accession>
<protein>
    <recommendedName>
        <fullName evidence="9">Signal recognition particle receptor FtsY</fullName>
        <shortName evidence="9">SRP receptor</shortName>
        <ecNumber evidence="9">3.6.5.4</ecNumber>
    </recommendedName>
</protein>
<keyword evidence="2 9" id="KW-0963">Cytoplasm</keyword>
<dbReference type="CDD" id="cd17874">
    <property type="entry name" value="FtsY"/>
    <property type="match status" value="1"/>
</dbReference>
<dbReference type="SMART" id="SM00382">
    <property type="entry name" value="AAA"/>
    <property type="match status" value="1"/>
</dbReference>
<keyword evidence="1 9" id="KW-1003">Cell membrane</keyword>
<name>A0ABT6I963_9GAMM</name>
<dbReference type="SUPFAM" id="SSF47364">
    <property type="entry name" value="Domain of the SRP/SRP receptor G-proteins"/>
    <property type="match status" value="1"/>
</dbReference>
<dbReference type="Proteomes" id="UP001162135">
    <property type="component" value="Unassembled WGS sequence"/>
</dbReference>
<dbReference type="InterPro" id="IPR013822">
    <property type="entry name" value="Signal_recog_particl_SRP54_hlx"/>
</dbReference>
<evidence type="ECO:0000313" key="13">
    <source>
        <dbReference type="Proteomes" id="UP001162135"/>
    </source>
</evidence>
<evidence type="ECO:0000256" key="10">
    <source>
        <dbReference type="SAM" id="MobiDB-lite"/>
    </source>
</evidence>
<feature type="binding site" evidence="9">
    <location>
        <begin position="374"/>
        <end position="378"/>
    </location>
    <ligand>
        <name>GTP</name>
        <dbReference type="ChEBI" id="CHEBI:37565"/>
    </ligand>
</feature>
<keyword evidence="4 9" id="KW-0378">Hydrolase</keyword>
<evidence type="ECO:0000256" key="5">
    <source>
        <dbReference type="ARBA" id="ARBA00023134"/>
    </source>
</evidence>
<comment type="subunit">
    <text evidence="9">Part of the signal recognition particle protein translocation system, which is composed of SRP and FtsY. SRP is a ribonucleoprotein composed of Ffh and a 4.5S RNA molecule.</text>
</comment>
<dbReference type="Gene3D" id="1.20.120.140">
    <property type="entry name" value="Signal recognition particle SRP54, nucleotide-binding domain"/>
    <property type="match status" value="1"/>
</dbReference>
<dbReference type="Gene3D" id="3.40.50.300">
    <property type="entry name" value="P-loop containing nucleotide triphosphate hydrolases"/>
    <property type="match status" value="1"/>
</dbReference>
<dbReference type="InterPro" id="IPR004390">
    <property type="entry name" value="SR_rcpt_FtsY"/>
</dbReference>
<evidence type="ECO:0000256" key="2">
    <source>
        <dbReference type="ARBA" id="ARBA00022490"/>
    </source>
</evidence>
<dbReference type="PANTHER" id="PTHR43134:SF1">
    <property type="entry name" value="SIGNAL RECOGNITION PARTICLE RECEPTOR SUBUNIT ALPHA"/>
    <property type="match status" value="1"/>
</dbReference>
<dbReference type="PANTHER" id="PTHR43134">
    <property type="entry name" value="SIGNAL RECOGNITION PARTICLE RECEPTOR SUBUNIT ALPHA"/>
    <property type="match status" value="1"/>
</dbReference>
<dbReference type="SMART" id="SM00962">
    <property type="entry name" value="SRP54"/>
    <property type="match status" value="1"/>
</dbReference>
<comment type="catalytic activity">
    <reaction evidence="8 9">
        <text>GTP + H2O = GDP + phosphate + H(+)</text>
        <dbReference type="Rhea" id="RHEA:19669"/>
        <dbReference type="ChEBI" id="CHEBI:15377"/>
        <dbReference type="ChEBI" id="CHEBI:15378"/>
        <dbReference type="ChEBI" id="CHEBI:37565"/>
        <dbReference type="ChEBI" id="CHEBI:43474"/>
        <dbReference type="ChEBI" id="CHEBI:58189"/>
        <dbReference type="EC" id="3.6.5.4"/>
    </reaction>
</comment>
<feature type="binding site" evidence="9">
    <location>
        <begin position="438"/>
        <end position="441"/>
    </location>
    <ligand>
        <name>GTP</name>
        <dbReference type="ChEBI" id="CHEBI:37565"/>
    </ligand>
</feature>
<dbReference type="InterPro" id="IPR003593">
    <property type="entry name" value="AAA+_ATPase"/>
</dbReference>
<gene>
    <name evidence="9" type="primary">ftsY</name>
    <name evidence="12" type="ORF">CUR86_18805</name>
</gene>
<comment type="caution">
    <text evidence="12">The sequence shown here is derived from an EMBL/GenBank/DDBJ whole genome shotgun (WGS) entry which is preliminary data.</text>
</comment>
<dbReference type="InterPro" id="IPR027417">
    <property type="entry name" value="P-loop_NTPase"/>
</dbReference>
<dbReference type="InterPro" id="IPR042101">
    <property type="entry name" value="SRP54_N_sf"/>
</dbReference>
<feature type="compositionally biased region" description="Low complexity" evidence="10">
    <location>
        <begin position="160"/>
        <end position="170"/>
    </location>
</feature>
<organism evidence="12 13">
    <name type="scientific">Salinicola acroporae</name>
    <dbReference type="NCBI Taxonomy" id="1541440"/>
    <lineage>
        <taxon>Bacteria</taxon>
        <taxon>Pseudomonadati</taxon>
        <taxon>Pseudomonadota</taxon>
        <taxon>Gammaproteobacteria</taxon>
        <taxon>Oceanospirillales</taxon>
        <taxon>Halomonadaceae</taxon>
        <taxon>Salinicola</taxon>
    </lineage>
</organism>
<comment type="subcellular location">
    <subcellularLocation>
        <location evidence="9">Cell membrane</location>
        <topology evidence="9">Peripheral membrane protein</topology>
        <orientation evidence="9">Cytoplasmic side</orientation>
    </subcellularLocation>
    <subcellularLocation>
        <location evidence="9">Cytoplasm</location>
    </subcellularLocation>
</comment>
<dbReference type="HAMAP" id="MF_00920">
    <property type="entry name" value="FtsY"/>
    <property type="match status" value="1"/>
</dbReference>
<feature type="compositionally biased region" description="Basic and acidic residues" evidence="10">
    <location>
        <begin position="10"/>
        <end position="26"/>
    </location>
</feature>
<dbReference type="RefSeq" id="WP_110714788.1">
    <property type="nucleotide sequence ID" value="NZ_PGFS01000001.1"/>
</dbReference>
<dbReference type="EC" id="3.6.5.4" evidence="9"/>
<keyword evidence="6 9" id="KW-0472">Membrane</keyword>
<dbReference type="Pfam" id="PF00448">
    <property type="entry name" value="SRP54"/>
    <property type="match status" value="1"/>
</dbReference>
<feature type="region of interest" description="Disordered" evidence="10">
    <location>
        <begin position="1"/>
        <end position="146"/>
    </location>
</feature>
<feature type="compositionally biased region" description="Polar residues" evidence="10">
    <location>
        <begin position="129"/>
        <end position="142"/>
    </location>
</feature>
<keyword evidence="5 9" id="KW-0342">GTP-binding</keyword>
<dbReference type="InterPro" id="IPR036225">
    <property type="entry name" value="SRP/SRP_N"/>
</dbReference>
<evidence type="ECO:0000256" key="4">
    <source>
        <dbReference type="ARBA" id="ARBA00022801"/>
    </source>
</evidence>
<feature type="binding site" evidence="9">
    <location>
        <begin position="292"/>
        <end position="299"/>
    </location>
    <ligand>
        <name>GTP</name>
        <dbReference type="ChEBI" id="CHEBI:37565"/>
    </ligand>
</feature>
<evidence type="ECO:0000256" key="8">
    <source>
        <dbReference type="ARBA" id="ARBA00048027"/>
    </source>
</evidence>
<evidence type="ECO:0000313" key="12">
    <source>
        <dbReference type="EMBL" id="MDH4574264.1"/>
    </source>
</evidence>
<keyword evidence="3 9" id="KW-0547">Nucleotide-binding</keyword>
<dbReference type="SMART" id="SM00963">
    <property type="entry name" value="SRP54_N"/>
    <property type="match status" value="1"/>
</dbReference>
<reference evidence="12" key="2">
    <citation type="submission" date="2017-11" db="EMBL/GenBank/DDBJ databases">
        <authorList>
            <person name="Das S.K."/>
        </authorList>
    </citation>
    <scope>NUCLEOTIDE SEQUENCE</scope>
    <source>
        <strain evidence="12">S4-41</strain>
    </source>
</reference>
<dbReference type="NCBIfam" id="TIGR00064">
    <property type="entry name" value="ftsY"/>
    <property type="match status" value="1"/>
</dbReference>
<dbReference type="Pfam" id="PF02881">
    <property type="entry name" value="SRP54_N"/>
    <property type="match status" value="1"/>
</dbReference>
<dbReference type="SUPFAM" id="SSF52540">
    <property type="entry name" value="P-loop containing nucleoside triphosphate hydrolases"/>
    <property type="match status" value="1"/>
</dbReference>
<dbReference type="InterPro" id="IPR000897">
    <property type="entry name" value="SRP54_GTPase_dom"/>
</dbReference>
<keyword evidence="13" id="KW-1185">Reference proteome</keyword>
<comment type="similarity">
    <text evidence="9">Belongs to the GTP-binding SRP family. FtsY subfamily.</text>
</comment>
<keyword evidence="7 9" id="KW-0675">Receptor</keyword>
<reference evidence="12" key="1">
    <citation type="journal article" date="2015" name="Antonie Van Leeuwenhoek">
        <title>Comparative 16S rRNA signatures and multilocus sequence analysis for the genus Salinicola and description of Salinicola acroporae sp. nov., isolated from coral Acropora digitifera.</title>
        <authorList>
            <person name="Lepcha R.T."/>
            <person name="Poddar A."/>
            <person name="Schumann P."/>
            <person name="Das S.K."/>
        </authorList>
    </citation>
    <scope>NUCLEOTIDE SEQUENCE</scope>
    <source>
        <strain evidence="12">S4-41</strain>
    </source>
</reference>
<sequence length="493" mass="52025">MFGLFKSRKKQQEEEARRRESERAEAASEQEQPEAGVAEDREGDVEDERSTGAGEPQPLAGQGGSSVAGEADSGSADTSPSQESAASSTVATAAPATASAVETESPDRPVPVDYQPSPVETTAAEESLGRQSLGQESPQSALQEYPADGTREADLATDVTPAPSAETAAEPSPPAPKEKPKGGWLSRVRAGLGRTRANLTDGIADLLLGKKQIDDELMEDLETQLLLADVGIEATSEIIERLTGRVSRKELADADALYRALQEELAALLEPVSQPLQLPAKGEGPFVILMVGVNGVGKTTTIGKLTQRFQNEGRSVMLAAGDTFRAAAVEQLKVWGERNRVPVIAQHTGADSASVIYDAVAAARARKVDVLIADTAGRLHNKSHLMEELKKVQRVMAKLDASAPHEVMLVLDAGTGQNAISQATTFDEAIPVTGITLTKVDGTAKGGIIFALAKKMGTPIRFIGVGESLEDLRPFDAQTFVKALFGRDGDADS</sequence>
<evidence type="ECO:0000256" key="1">
    <source>
        <dbReference type="ARBA" id="ARBA00022475"/>
    </source>
</evidence>
<evidence type="ECO:0000256" key="6">
    <source>
        <dbReference type="ARBA" id="ARBA00023136"/>
    </source>
</evidence>
<dbReference type="PROSITE" id="PS00300">
    <property type="entry name" value="SRP54"/>
    <property type="match status" value="1"/>
</dbReference>
<feature type="domain" description="SRP54-type proteins GTP-binding" evidence="11">
    <location>
        <begin position="459"/>
        <end position="472"/>
    </location>
</feature>
<evidence type="ECO:0000256" key="7">
    <source>
        <dbReference type="ARBA" id="ARBA00023170"/>
    </source>
</evidence>
<dbReference type="EMBL" id="PGFS01000001">
    <property type="protein sequence ID" value="MDH4574264.1"/>
    <property type="molecule type" value="Genomic_DNA"/>
</dbReference>
<comment type="function">
    <text evidence="9">Involved in targeting and insertion of nascent membrane proteins into the cytoplasmic membrane. Acts as a receptor for the complex formed by the signal recognition particle (SRP) and the ribosome-nascent chain (RNC). Interaction with SRP-RNC leads to the transfer of the RNC complex to the Sec translocase for insertion into the membrane, the hydrolysis of GTP by both Ffh and FtsY, and the dissociation of the SRP-FtsY complex into the individual components.</text>
</comment>
<evidence type="ECO:0000256" key="3">
    <source>
        <dbReference type="ARBA" id="ARBA00022741"/>
    </source>
</evidence>
<evidence type="ECO:0000259" key="11">
    <source>
        <dbReference type="PROSITE" id="PS00300"/>
    </source>
</evidence>
<feature type="region of interest" description="Disordered" evidence="10">
    <location>
        <begin position="160"/>
        <end position="184"/>
    </location>
</feature>
<proteinExistence type="inferred from homology"/>